<evidence type="ECO:0000313" key="3">
    <source>
        <dbReference type="Proteomes" id="UP000036987"/>
    </source>
</evidence>
<dbReference type="InterPro" id="IPR044595">
    <property type="entry name" value="KMD1-4"/>
</dbReference>
<feature type="domain" description="F-box" evidence="1">
    <location>
        <begin position="20"/>
        <end position="60"/>
    </location>
</feature>
<keyword evidence="3" id="KW-1185">Reference proteome</keyword>
<dbReference type="PANTHER" id="PTHR46407:SF21">
    <property type="entry name" value="F-BOX_KELCH-REPEAT PROTEIN SKIP20"/>
    <property type="match status" value="1"/>
</dbReference>
<dbReference type="CDD" id="cd22152">
    <property type="entry name" value="F-box_AtAFR-like"/>
    <property type="match status" value="1"/>
</dbReference>
<dbReference type="SMART" id="SM00256">
    <property type="entry name" value="FBOX"/>
    <property type="match status" value="1"/>
</dbReference>
<dbReference type="Pfam" id="PF00646">
    <property type="entry name" value="F-box"/>
    <property type="match status" value="1"/>
</dbReference>
<dbReference type="Proteomes" id="UP000036987">
    <property type="component" value="Unassembled WGS sequence"/>
</dbReference>
<organism evidence="2 3">
    <name type="scientific">Zostera marina</name>
    <name type="common">Eelgrass</name>
    <dbReference type="NCBI Taxonomy" id="29655"/>
    <lineage>
        <taxon>Eukaryota</taxon>
        <taxon>Viridiplantae</taxon>
        <taxon>Streptophyta</taxon>
        <taxon>Embryophyta</taxon>
        <taxon>Tracheophyta</taxon>
        <taxon>Spermatophyta</taxon>
        <taxon>Magnoliopsida</taxon>
        <taxon>Liliopsida</taxon>
        <taxon>Zosteraceae</taxon>
        <taxon>Zostera</taxon>
    </lineage>
</organism>
<dbReference type="Gene3D" id="2.120.10.80">
    <property type="entry name" value="Kelch-type beta propeller"/>
    <property type="match status" value="1"/>
</dbReference>
<protein>
    <submittedName>
        <fullName evidence="2">Kelch repeat-containing F-box family protein</fullName>
    </submittedName>
</protein>
<sequence length="380" mass="42891">MADFGAEQQQQNQLGLIPGLPDDLSMDCLIKVPHRFHSNLRCVCRNWRSLISSSSYYSRRRLSKTTDPLICLIQSHVTDLTVPGKSNIWDPRPTYTATLYNPIANTWHRHPSITIPIFARSVEVAGKLILFGGWDSVTLNAICDVQIVDTATGQCRRGKPMSIARSFFAYAVVGSFVYIAGGHDNQKNALNTAEIYDPDSDEWQSLPTMNEERDECQGVSIGGKFMVISGYTTDNQGGFRRGGESYDPKTLKWVKEDDELWGSDGDLPWVESPRSVIFALPTPKGERLWHLDCSARGKCIKEYDWNAKTWCVVADAPEKLETNPFVTVVGGEEVFVVGSDGEKKHRAWMMKDTRIQRKWEEIIVPFEFSNFAYSPVAFFI</sequence>
<dbReference type="InterPro" id="IPR036047">
    <property type="entry name" value="F-box-like_dom_sf"/>
</dbReference>
<dbReference type="OMA" id="KIENIWP"/>
<evidence type="ECO:0000259" key="1">
    <source>
        <dbReference type="SMART" id="SM00256"/>
    </source>
</evidence>
<name>A0A0K9P704_ZOSMR</name>
<dbReference type="AlphaFoldDB" id="A0A0K9P704"/>
<dbReference type="InterPro" id="IPR006652">
    <property type="entry name" value="Kelch_1"/>
</dbReference>
<gene>
    <name evidence="2" type="ORF">ZOSMA_34G00520</name>
</gene>
<dbReference type="GO" id="GO:0080037">
    <property type="term" value="P:negative regulation of cytokinin-activated signaling pathway"/>
    <property type="evidence" value="ECO:0007669"/>
    <property type="project" value="InterPro"/>
</dbReference>
<proteinExistence type="predicted"/>
<dbReference type="STRING" id="29655.A0A0K9P704"/>
<dbReference type="GO" id="GO:2000762">
    <property type="term" value="P:regulation of phenylpropanoid metabolic process"/>
    <property type="evidence" value="ECO:0000318"/>
    <property type="project" value="GO_Central"/>
</dbReference>
<dbReference type="InterPro" id="IPR015915">
    <property type="entry name" value="Kelch-typ_b-propeller"/>
</dbReference>
<dbReference type="Pfam" id="PF01344">
    <property type="entry name" value="Kelch_1"/>
    <property type="match status" value="2"/>
</dbReference>
<dbReference type="Gene3D" id="1.20.1280.50">
    <property type="match status" value="1"/>
</dbReference>
<dbReference type="SMART" id="SM00612">
    <property type="entry name" value="Kelch"/>
    <property type="match status" value="2"/>
</dbReference>
<dbReference type="InterPro" id="IPR001810">
    <property type="entry name" value="F-box_dom"/>
</dbReference>
<dbReference type="SUPFAM" id="SSF117281">
    <property type="entry name" value="Kelch motif"/>
    <property type="match status" value="1"/>
</dbReference>
<dbReference type="EMBL" id="LFYR01001099">
    <property type="protein sequence ID" value="KMZ64774.1"/>
    <property type="molecule type" value="Genomic_DNA"/>
</dbReference>
<accession>A0A0K9P704</accession>
<reference evidence="3" key="1">
    <citation type="journal article" date="2016" name="Nature">
        <title>The genome of the seagrass Zostera marina reveals angiosperm adaptation to the sea.</title>
        <authorList>
            <person name="Olsen J.L."/>
            <person name="Rouze P."/>
            <person name="Verhelst B."/>
            <person name="Lin Y.-C."/>
            <person name="Bayer T."/>
            <person name="Collen J."/>
            <person name="Dattolo E."/>
            <person name="De Paoli E."/>
            <person name="Dittami S."/>
            <person name="Maumus F."/>
            <person name="Michel G."/>
            <person name="Kersting A."/>
            <person name="Lauritano C."/>
            <person name="Lohaus R."/>
            <person name="Toepel M."/>
            <person name="Tonon T."/>
            <person name="Vanneste K."/>
            <person name="Amirebrahimi M."/>
            <person name="Brakel J."/>
            <person name="Bostroem C."/>
            <person name="Chovatia M."/>
            <person name="Grimwood J."/>
            <person name="Jenkins J.W."/>
            <person name="Jueterbock A."/>
            <person name="Mraz A."/>
            <person name="Stam W.T."/>
            <person name="Tice H."/>
            <person name="Bornberg-Bauer E."/>
            <person name="Green P.J."/>
            <person name="Pearson G.A."/>
            <person name="Procaccini G."/>
            <person name="Duarte C.M."/>
            <person name="Schmutz J."/>
            <person name="Reusch T.B.H."/>
            <person name="Van de Peer Y."/>
        </authorList>
    </citation>
    <scope>NUCLEOTIDE SEQUENCE [LARGE SCALE GENOMIC DNA]</scope>
    <source>
        <strain evidence="3">cv. Finnish</strain>
    </source>
</reference>
<dbReference type="OrthoDB" id="191037at2759"/>
<comment type="caution">
    <text evidence="2">The sequence shown here is derived from an EMBL/GenBank/DDBJ whole genome shotgun (WGS) entry which is preliminary data.</text>
</comment>
<dbReference type="SUPFAM" id="SSF81383">
    <property type="entry name" value="F-box domain"/>
    <property type="match status" value="1"/>
</dbReference>
<dbReference type="GO" id="GO:0005829">
    <property type="term" value="C:cytosol"/>
    <property type="evidence" value="ECO:0000318"/>
    <property type="project" value="GO_Central"/>
</dbReference>
<evidence type="ECO:0000313" key="2">
    <source>
        <dbReference type="EMBL" id="KMZ64774.1"/>
    </source>
</evidence>
<dbReference type="PANTHER" id="PTHR46407">
    <property type="entry name" value="OS02G0208700 PROTEIN"/>
    <property type="match status" value="1"/>
</dbReference>